<comment type="subcellular location">
    <subcellularLocation>
        <location evidence="1 10">Cell outer membrane</location>
        <topology evidence="1 10">Multi-pass membrane protein</topology>
    </subcellularLocation>
</comment>
<evidence type="ECO:0000256" key="8">
    <source>
        <dbReference type="ARBA" id="ARBA00023170"/>
    </source>
</evidence>
<evidence type="ECO:0000313" key="16">
    <source>
        <dbReference type="Proteomes" id="UP000431922"/>
    </source>
</evidence>
<dbReference type="NCBIfam" id="TIGR01783">
    <property type="entry name" value="TonB-siderophor"/>
    <property type="match status" value="1"/>
</dbReference>
<dbReference type="GO" id="GO:0015891">
    <property type="term" value="P:siderophore transport"/>
    <property type="evidence" value="ECO:0007669"/>
    <property type="project" value="InterPro"/>
</dbReference>
<protein>
    <submittedName>
        <fullName evidence="15">TonB-dependent siderophore receptor</fullName>
    </submittedName>
</protein>
<name>A0A845AZB2_9SPHN</name>
<dbReference type="Proteomes" id="UP000431922">
    <property type="component" value="Unassembled WGS sequence"/>
</dbReference>
<keyword evidence="5 10" id="KW-0812">Transmembrane</keyword>
<keyword evidence="3 10" id="KW-0813">Transport</keyword>
<evidence type="ECO:0000256" key="7">
    <source>
        <dbReference type="ARBA" id="ARBA00023136"/>
    </source>
</evidence>
<reference evidence="15 16" key="1">
    <citation type="submission" date="2019-12" db="EMBL/GenBank/DDBJ databases">
        <title>Genomic-based taxomic classification of the family Erythrobacteraceae.</title>
        <authorList>
            <person name="Xu L."/>
        </authorList>
    </citation>
    <scope>NUCLEOTIDE SEQUENCE [LARGE SCALE GENOMIC DNA]</scope>
    <source>
        <strain evidence="15 16">KCTC 42453</strain>
    </source>
</reference>
<dbReference type="GO" id="GO:0009279">
    <property type="term" value="C:cell outer membrane"/>
    <property type="evidence" value="ECO:0007669"/>
    <property type="project" value="UniProtKB-SubCell"/>
</dbReference>
<proteinExistence type="inferred from homology"/>
<evidence type="ECO:0000256" key="6">
    <source>
        <dbReference type="ARBA" id="ARBA00023077"/>
    </source>
</evidence>
<dbReference type="AlphaFoldDB" id="A0A845AZB2"/>
<dbReference type="PROSITE" id="PS52016">
    <property type="entry name" value="TONB_DEPENDENT_REC_3"/>
    <property type="match status" value="1"/>
</dbReference>
<dbReference type="InterPro" id="IPR036942">
    <property type="entry name" value="Beta-barrel_TonB_sf"/>
</dbReference>
<evidence type="ECO:0000256" key="10">
    <source>
        <dbReference type="PROSITE-ProRule" id="PRU01360"/>
    </source>
</evidence>
<keyword evidence="9 10" id="KW-0998">Cell outer membrane</keyword>
<dbReference type="PANTHER" id="PTHR32552:SF82">
    <property type="entry name" value="FCUA PROTEIN"/>
    <property type="match status" value="1"/>
</dbReference>
<evidence type="ECO:0000256" key="5">
    <source>
        <dbReference type="ARBA" id="ARBA00022692"/>
    </source>
</evidence>
<dbReference type="SUPFAM" id="SSF56935">
    <property type="entry name" value="Porins"/>
    <property type="match status" value="1"/>
</dbReference>
<dbReference type="OrthoDB" id="9760333at2"/>
<feature type="domain" description="TonB-dependent receptor-like beta-barrel" evidence="13">
    <location>
        <begin position="248"/>
        <end position="673"/>
    </location>
</feature>
<evidence type="ECO:0000256" key="4">
    <source>
        <dbReference type="ARBA" id="ARBA00022452"/>
    </source>
</evidence>
<dbReference type="InterPro" id="IPR000531">
    <property type="entry name" value="Beta-barrel_TonB"/>
</dbReference>
<comment type="caution">
    <text evidence="15">The sequence shown here is derived from an EMBL/GenBank/DDBJ whole genome shotgun (WGS) entry which is preliminary data.</text>
</comment>
<dbReference type="Gene3D" id="2.170.130.10">
    <property type="entry name" value="TonB-dependent receptor, plug domain"/>
    <property type="match status" value="1"/>
</dbReference>
<dbReference type="InterPro" id="IPR010105">
    <property type="entry name" value="TonB_sidphr_rcpt"/>
</dbReference>
<gene>
    <name evidence="15" type="ORF">GRI65_01945</name>
</gene>
<evidence type="ECO:0000313" key="15">
    <source>
        <dbReference type="EMBL" id="MXP43214.1"/>
    </source>
</evidence>
<accession>A0A845AZB2</accession>
<dbReference type="GO" id="GO:0038023">
    <property type="term" value="F:signaling receptor activity"/>
    <property type="evidence" value="ECO:0007669"/>
    <property type="project" value="InterPro"/>
</dbReference>
<feature type="signal peptide" evidence="12">
    <location>
        <begin position="1"/>
        <end position="23"/>
    </location>
</feature>
<keyword evidence="8 15" id="KW-0675">Receptor</keyword>
<dbReference type="PANTHER" id="PTHR32552">
    <property type="entry name" value="FERRICHROME IRON RECEPTOR-RELATED"/>
    <property type="match status" value="1"/>
</dbReference>
<evidence type="ECO:0000259" key="14">
    <source>
        <dbReference type="Pfam" id="PF07715"/>
    </source>
</evidence>
<evidence type="ECO:0000256" key="3">
    <source>
        <dbReference type="ARBA" id="ARBA00022448"/>
    </source>
</evidence>
<comment type="similarity">
    <text evidence="2 10 11">Belongs to the TonB-dependent receptor family.</text>
</comment>
<dbReference type="EMBL" id="WTYL01000001">
    <property type="protein sequence ID" value="MXP43214.1"/>
    <property type="molecule type" value="Genomic_DNA"/>
</dbReference>
<evidence type="ECO:0000256" key="12">
    <source>
        <dbReference type="SAM" id="SignalP"/>
    </source>
</evidence>
<organism evidence="15 16">
    <name type="scientific">Allopontixanthobacter sediminis</name>
    <dbReference type="NCBI Taxonomy" id="1689985"/>
    <lineage>
        <taxon>Bacteria</taxon>
        <taxon>Pseudomonadati</taxon>
        <taxon>Pseudomonadota</taxon>
        <taxon>Alphaproteobacteria</taxon>
        <taxon>Sphingomonadales</taxon>
        <taxon>Erythrobacteraceae</taxon>
        <taxon>Allopontixanthobacter</taxon>
    </lineage>
</organism>
<dbReference type="CDD" id="cd01347">
    <property type="entry name" value="ligand_gated_channel"/>
    <property type="match status" value="1"/>
</dbReference>
<keyword evidence="6 11" id="KW-0798">TonB box</keyword>
<keyword evidence="16" id="KW-1185">Reference proteome</keyword>
<dbReference type="Gene3D" id="2.40.170.20">
    <property type="entry name" value="TonB-dependent receptor, beta-barrel domain"/>
    <property type="match status" value="1"/>
</dbReference>
<dbReference type="GO" id="GO:0015344">
    <property type="term" value="F:siderophore uptake transmembrane transporter activity"/>
    <property type="evidence" value="ECO:0007669"/>
    <property type="project" value="TreeGrafter"/>
</dbReference>
<keyword evidence="7 10" id="KW-0472">Membrane</keyword>
<evidence type="ECO:0000256" key="2">
    <source>
        <dbReference type="ARBA" id="ARBA00009810"/>
    </source>
</evidence>
<dbReference type="InterPro" id="IPR037066">
    <property type="entry name" value="Plug_dom_sf"/>
</dbReference>
<dbReference type="RefSeq" id="WP_160754846.1">
    <property type="nucleotide sequence ID" value="NZ_WTYL01000001.1"/>
</dbReference>
<keyword evidence="4 10" id="KW-1134">Transmembrane beta strand</keyword>
<dbReference type="Pfam" id="PF00593">
    <property type="entry name" value="TonB_dep_Rec_b-barrel"/>
    <property type="match status" value="1"/>
</dbReference>
<keyword evidence="12" id="KW-0732">Signal</keyword>
<feature type="domain" description="TonB-dependent receptor plug" evidence="14">
    <location>
        <begin position="57"/>
        <end position="154"/>
    </location>
</feature>
<evidence type="ECO:0000259" key="13">
    <source>
        <dbReference type="Pfam" id="PF00593"/>
    </source>
</evidence>
<evidence type="ECO:0000256" key="11">
    <source>
        <dbReference type="RuleBase" id="RU003357"/>
    </source>
</evidence>
<sequence length="706" mass="75024">MKLRLAYLPASAILAALAVPAAAQDEDAATIVVTAQRDNATEIINGGDAGVLGNKPAEDLPFSIRSFDETLIYNQQPLTIGDVLDNDPTVRTTYGFGNAAEQFVIRGFALFGDDVGVNGLYGIAPRQLIAPELFGEVQVLNGASAFLNGAAPGGSGLGGSVNLKLKRAAPQDLNRVTVGFVGDGHLGASFDTSRRFGSGGEFGVRINGAYRDGEVSVDREDRRTQVLGAAFDYDSGPFRAALDLAYQEVRVDALRPKVNFGTAIPAVPDADANYAQDYTFTELRDIFGTLSLEYDLSPGAMLYARAGARDGREDGIYGGITVLDTVTGDANGNALFVPRTDNNEAVEAGFRGTFATGGISHEVNLGGSMNWQTNRNAYDFLYGPGFAGFATNLYDTPQVAIPSSTLVGGDLDDPFPIAESRLSSLFASDTIGLWDERILLTGGLRYQKIHVNSFSYFGGGLDTTYDEDRWTPAVGLVIKPAQGLSLYANYIEALQQGPTAPIDPALANPGEILAPRVSEQFEIGGKLALGPVFATLALYRIERPGEGLITDGGEQRFGYIGDERHEGVELTLNGEVTPGLRLISGLAFNNAEFDNGSDVPGVPEFTFNANAEWDLPFIPGATLTGRVTHTGEQAANAANTLTLEDWTVVDLGARYVFAAGDNPVTLRLTVDNVFDEAYWASAFDVFNPALLQGAPHTVKASASISF</sequence>
<evidence type="ECO:0000256" key="1">
    <source>
        <dbReference type="ARBA" id="ARBA00004571"/>
    </source>
</evidence>
<dbReference type="Pfam" id="PF07715">
    <property type="entry name" value="Plug"/>
    <property type="match status" value="1"/>
</dbReference>
<evidence type="ECO:0000256" key="9">
    <source>
        <dbReference type="ARBA" id="ARBA00023237"/>
    </source>
</evidence>
<dbReference type="InterPro" id="IPR012910">
    <property type="entry name" value="Plug_dom"/>
</dbReference>
<dbReference type="InterPro" id="IPR039426">
    <property type="entry name" value="TonB-dep_rcpt-like"/>
</dbReference>
<feature type="chain" id="PRO_5032286640" evidence="12">
    <location>
        <begin position="24"/>
        <end position="706"/>
    </location>
</feature>